<protein>
    <submittedName>
        <fullName evidence="1">Uncharacterized protein</fullName>
    </submittedName>
</protein>
<dbReference type="Ensembl" id="ENSSPAT00000025431.1">
    <property type="protein sequence ID" value="ENSSPAP00000025021.1"/>
    <property type="gene ID" value="ENSSPAG00000018909.1"/>
</dbReference>
<sequence>HVLHLQSLSTLGRGPLHRVDLVGRPQRAQLRVGALQTGAAVQAQLQATIVAAHAADDDGGADVPGLYLHLPTHSRAASLGDGQAAALAAAAGPILKGQRQIFSGGLVHLLICAAVVGLENHCDLKQGETNKISKYIFNY</sequence>
<proteinExistence type="predicted"/>
<dbReference type="AlphaFoldDB" id="A0A3B5AX30"/>
<reference evidence="1" key="1">
    <citation type="submission" date="2023-09" db="UniProtKB">
        <authorList>
            <consortium name="Ensembl"/>
        </authorList>
    </citation>
    <scope>IDENTIFICATION</scope>
</reference>
<name>A0A3B5AX30_9TELE</name>
<organism evidence="1">
    <name type="scientific">Stegastes partitus</name>
    <name type="common">bicolor damselfish</name>
    <dbReference type="NCBI Taxonomy" id="144197"/>
    <lineage>
        <taxon>Eukaryota</taxon>
        <taxon>Metazoa</taxon>
        <taxon>Chordata</taxon>
        <taxon>Craniata</taxon>
        <taxon>Vertebrata</taxon>
        <taxon>Euteleostomi</taxon>
        <taxon>Actinopterygii</taxon>
        <taxon>Neopterygii</taxon>
        <taxon>Teleostei</taxon>
        <taxon>Neoteleostei</taxon>
        <taxon>Acanthomorphata</taxon>
        <taxon>Ovalentaria</taxon>
        <taxon>Pomacentridae</taxon>
        <taxon>Stegastes</taxon>
    </lineage>
</organism>
<accession>A0A3B5AX30</accession>
<evidence type="ECO:0000313" key="1">
    <source>
        <dbReference type="Ensembl" id="ENSSPAP00000025021.1"/>
    </source>
</evidence>
<dbReference type="GeneTree" id="ENSGT00940000177291"/>